<protein>
    <submittedName>
        <fullName evidence="1">Uncharacterized protein</fullName>
    </submittedName>
</protein>
<dbReference type="Proteomes" id="UP000075606">
    <property type="component" value="Unassembled WGS sequence"/>
</dbReference>
<dbReference type="OrthoDB" id="9862696at2"/>
<dbReference type="EMBL" id="LRPC01000001">
    <property type="protein sequence ID" value="KYG77246.1"/>
    <property type="molecule type" value="Genomic_DNA"/>
</dbReference>
<evidence type="ECO:0000313" key="1">
    <source>
        <dbReference type="EMBL" id="KYG77246.1"/>
    </source>
</evidence>
<proteinExistence type="predicted"/>
<keyword evidence="2" id="KW-1185">Reference proteome</keyword>
<gene>
    <name evidence="1" type="ORF">AWW68_00310</name>
</gene>
<dbReference type="AlphaFoldDB" id="A0A150XEX6"/>
<reference evidence="1 2" key="1">
    <citation type="submission" date="2016-01" db="EMBL/GenBank/DDBJ databases">
        <title>Genome sequencing of Roseivirga spongicola UST030701-084.</title>
        <authorList>
            <person name="Selvaratnam C."/>
            <person name="Thevarajoo S."/>
            <person name="Goh K.M."/>
            <person name="Ee R."/>
            <person name="Chan K.-G."/>
            <person name="Chong C.S."/>
        </authorList>
    </citation>
    <scope>NUCLEOTIDE SEQUENCE [LARGE SCALE GENOMIC DNA]</scope>
    <source>
        <strain evidence="1 2">UST030701-084</strain>
    </source>
</reference>
<sequence length="226" mass="25972">MTSKSQDYLEDIKSERLRTGKGVESILEYSSLPKGLSKTRVTNILYGLIKNISQEEYDFIMSRYALFPNEKRVKLTKPKIDKIKQLIADKNIPKAEISKSFARYEGFNVSILKTWLSGDIKTAKESHFKGVMQFLESYEPPKKVRIYDDLQSDDDFVPISQELRDFIQSEIDRTGLGPQRALKGNTKAKEIGLTSGIIYRILGKNGKAKTAKKEHIELFKELWKSR</sequence>
<organism evidence="1 2">
    <name type="scientific">Roseivirga spongicola</name>
    <dbReference type="NCBI Taxonomy" id="333140"/>
    <lineage>
        <taxon>Bacteria</taxon>
        <taxon>Pseudomonadati</taxon>
        <taxon>Bacteroidota</taxon>
        <taxon>Cytophagia</taxon>
        <taxon>Cytophagales</taxon>
        <taxon>Roseivirgaceae</taxon>
        <taxon>Roseivirga</taxon>
    </lineage>
</organism>
<comment type="caution">
    <text evidence="1">The sequence shown here is derived from an EMBL/GenBank/DDBJ whole genome shotgun (WGS) entry which is preliminary data.</text>
</comment>
<accession>A0A150XEX6</accession>
<name>A0A150XEX6_9BACT</name>
<evidence type="ECO:0000313" key="2">
    <source>
        <dbReference type="Proteomes" id="UP000075606"/>
    </source>
</evidence>